<dbReference type="SMART" id="SM00248">
    <property type="entry name" value="ANK"/>
    <property type="match status" value="4"/>
</dbReference>
<dbReference type="InterPro" id="IPR002110">
    <property type="entry name" value="Ankyrin_rpt"/>
</dbReference>
<organism evidence="3 4">
    <name type="scientific">Gomphillus americanus</name>
    <dbReference type="NCBI Taxonomy" id="1940652"/>
    <lineage>
        <taxon>Eukaryota</taxon>
        <taxon>Fungi</taxon>
        <taxon>Dikarya</taxon>
        <taxon>Ascomycota</taxon>
        <taxon>Pezizomycotina</taxon>
        <taxon>Lecanoromycetes</taxon>
        <taxon>OSLEUM clade</taxon>
        <taxon>Ostropomycetidae</taxon>
        <taxon>Ostropales</taxon>
        <taxon>Graphidaceae</taxon>
        <taxon>Gomphilloideae</taxon>
        <taxon>Gomphillus</taxon>
    </lineage>
</organism>
<dbReference type="PANTHER" id="PTHR24203:SF45">
    <property type="entry name" value="ANKYRIN REPEAT DOMAIN 6"/>
    <property type="match status" value="1"/>
</dbReference>
<evidence type="ECO:0000256" key="2">
    <source>
        <dbReference type="ARBA" id="ARBA00023043"/>
    </source>
</evidence>
<dbReference type="PANTHER" id="PTHR24203">
    <property type="entry name" value="ANKYRIN REPEAT FAMILY PROTEIN"/>
    <property type="match status" value="1"/>
</dbReference>
<keyword evidence="1" id="KW-0677">Repeat</keyword>
<comment type="caution">
    <text evidence="3">The sequence shown here is derived from an EMBL/GenBank/DDBJ whole genome shotgun (WGS) entry which is preliminary data.</text>
</comment>
<dbReference type="Gene3D" id="1.25.40.20">
    <property type="entry name" value="Ankyrin repeat-containing domain"/>
    <property type="match status" value="1"/>
</dbReference>
<name>A0A8H3EBX6_9LECA</name>
<evidence type="ECO:0000313" key="3">
    <source>
        <dbReference type="EMBL" id="CAF9903664.1"/>
    </source>
</evidence>
<gene>
    <name evidence="3" type="ORF">GOMPHAMPRED_000483</name>
</gene>
<dbReference type="EMBL" id="CAJPDQ010000001">
    <property type="protein sequence ID" value="CAF9903664.1"/>
    <property type="molecule type" value="Genomic_DNA"/>
</dbReference>
<protein>
    <submittedName>
        <fullName evidence="3">Uncharacterized protein</fullName>
    </submittedName>
</protein>
<keyword evidence="2" id="KW-0040">ANK repeat</keyword>
<dbReference type="InterPro" id="IPR036770">
    <property type="entry name" value="Ankyrin_rpt-contain_sf"/>
</dbReference>
<dbReference type="Proteomes" id="UP000664169">
    <property type="component" value="Unassembled WGS sequence"/>
</dbReference>
<dbReference type="AlphaFoldDB" id="A0A8H3EBX6"/>
<reference evidence="3" key="1">
    <citation type="submission" date="2021-03" db="EMBL/GenBank/DDBJ databases">
        <authorList>
            <person name="Tagirdzhanova G."/>
        </authorList>
    </citation>
    <scope>NUCLEOTIDE SEQUENCE</scope>
</reference>
<dbReference type="SUPFAM" id="SSF48403">
    <property type="entry name" value="Ankyrin repeat"/>
    <property type="match status" value="1"/>
</dbReference>
<keyword evidence="4" id="KW-1185">Reference proteome</keyword>
<evidence type="ECO:0000256" key="1">
    <source>
        <dbReference type="ARBA" id="ARBA00022737"/>
    </source>
</evidence>
<proteinExistence type="predicted"/>
<accession>A0A8H3EBX6</accession>
<sequence length="236" mass="26723">MTTWHSIPPEWVVPDDEDSHVIQAMISACLEGDVRSFEQLRKTSAMTHPPGPYLGDSAIVEYFLKECESLHPRSGTKYWDVWSLLEVAIHENQVGVARLLLRRGARPTDGTGWFNGPFHSCMDLAAATGSPVMLDLLLEYRGKIEEPNILWHLAARGHRVDNAQTLLNLGININEIRTTRGTALHAAAHVFHPDQDNKLDEKAKFAEWLLQHGIDYTIEDGRARRHCKLLKKVTYK</sequence>
<dbReference type="OrthoDB" id="5364721at2759"/>
<evidence type="ECO:0000313" key="4">
    <source>
        <dbReference type="Proteomes" id="UP000664169"/>
    </source>
</evidence>